<dbReference type="Proteomes" id="UP000318704">
    <property type="component" value="Chromosome"/>
</dbReference>
<gene>
    <name evidence="1" type="ORF">V144x_00080</name>
</gene>
<name>A0A517VNI9_9PLAN</name>
<dbReference type="KEGG" id="gaw:V144x_00080"/>
<accession>A0A517VNI9</accession>
<organism evidence="1 2">
    <name type="scientific">Gimesia aquarii</name>
    <dbReference type="NCBI Taxonomy" id="2527964"/>
    <lineage>
        <taxon>Bacteria</taxon>
        <taxon>Pseudomonadati</taxon>
        <taxon>Planctomycetota</taxon>
        <taxon>Planctomycetia</taxon>
        <taxon>Planctomycetales</taxon>
        <taxon>Planctomycetaceae</taxon>
        <taxon>Gimesia</taxon>
    </lineage>
</organism>
<dbReference type="AlphaFoldDB" id="A0A517VNI9"/>
<evidence type="ECO:0000313" key="2">
    <source>
        <dbReference type="Proteomes" id="UP000318704"/>
    </source>
</evidence>
<dbReference type="EMBL" id="CP037920">
    <property type="protein sequence ID" value="QDT94578.1"/>
    <property type="molecule type" value="Genomic_DNA"/>
</dbReference>
<proteinExistence type="predicted"/>
<reference evidence="1 2" key="1">
    <citation type="submission" date="2019-03" db="EMBL/GenBank/DDBJ databases">
        <title>Deep-cultivation of Planctomycetes and their phenomic and genomic characterization uncovers novel biology.</title>
        <authorList>
            <person name="Wiegand S."/>
            <person name="Jogler M."/>
            <person name="Boedeker C."/>
            <person name="Pinto D."/>
            <person name="Vollmers J."/>
            <person name="Rivas-Marin E."/>
            <person name="Kohn T."/>
            <person name="Peeters S.H."/>
            <person name="Heuer A."/>
            <person name="Rast P."/>
            <person name="Oberbeckmann S."/>
            <person name="Bunk B."/>
            <person name="Jeske O."/>
            <person name="Meyerdierks A."/>
            <person name="Storesund J.E."/>
            <person name="Kallscheuer N."/>
            <person name="Luecker S."/>
            <person name="Lage O.M."/>
            <person name="Pohl T."/>
            <person name="Merkel B.J."/>
            <person name="Hornburger P."/>
            <person name="Mueller R.-W."/>
            <person name="Bruemmer F."/>
            <person name="Labrenz M."/>
            <person name="Spormann A.M."/>
            <person name="Op den Camp H."/>
            <person name="Overmann J."/>
            <person name="Amann R."/>
            <person name="Jetten M.S.M."/>
            <person name="Mascher T."/>
            <person name="Medema M.H."/>
            <person name="Devos D.P."/>
            <person name="Kaster A.-K."/>
            <person name="Ovreas L."/>
            <person name="Rohde M."/>
            <person name="Galperin M.Y."/>
            <person name="Jogler C."/>
        </authorList>
    </citation>
    <scope>NUCLEOTIDE SEQUENCE [LARGE SCALE GENOMIC DNA]</scope>
    <source>
        <strain evidence="1 2">V144</strain>
    </source>
</reference>
<protein>
    <submittedName>
        <fullName evidence="1">Uncharacterized protein</fullName>
    </submittedName>
</protein>
<sequence length="115" mass="13314">MRCLVLKLFLLIKACYLWCHHHREWREVVKFEFCAVLSEGWHFRDGEIAKSGSGRVRLSTQSSDDWEPVSVLPVETLLKREGFIVTGSTGEKVFTDKKNFLRARDADQRVSRVAC</sequence>
<evidence type="ECO:0000313" key="1">
    <source>
        <dbReference type="EMBL" id="QDT94578.1"/>
    </source>
</evidence>